<gene>
    <name evidence="1" type="ORF">M422DRAFT_783785</name>
</gene>
<sequence length="234" mass="26586">MPFDIYNDDPIDDQFSLSPWEPFLRMKSLFMYLRGEGPAPSFHLHVNVAVHIATFFAGLPELKIKSSVVNEYYNGNPDDKALTFAVLIRQYGPSGQCALNGYGMDLESPGLANYNSDIARGLFLKLLAKHAETSLRFIFKAWLEYSSQHHPISKSGISHSPPWLMVFSILVSSQNFSLVVYHPSNQNIQEFKPKPSFTSTILDTILFHPTVKCRTIEKWTIPDTEDESWIADRL</sequence>
<keyword evidence="2" id="KW-1185">Reference proteome</keyword>
<dbReference type="AlphaFoldDB" id="A0A0C9V1T3"/>
<evidence type="ECO:0000313" key="1">
    <source>
        <dbReference type="EMBL" id="KIJ31400.1"/>
    </source>
</evidence>
<reference evidence="1 2" key="1">
    <citation type="submission" date="2014-06" db="EMBL/GenBank/DDBJ databases">
        <title>Evolutionary Origins and Diversification of the Mycorrhizal Mutualists.</title>
        <authorList>
            <consortium name="DOE Joint Genome Institute"/>
            <consortium name="Mycorrhizal Genomics Consortium"/>
            <person name="Kohler A."/>
            <person name="Kuo A."/>
            <person name="Nagy L.G."/>
            <person name="Floudas D."/>
            <person name="Copeland A."/>
            <person name="Barry K.W."/>
            <person name="Cichocki N."/>
            <person name="Veneault-Fourrey C."/>
            <person name="LaButti K."/>
            <person name="Lindquist E.A."/>
            <person name="Lipzen A."/>
            <person name="Lundell T."/>
            <person name="Morin E."/>
            <person name="Murat C."/>
            <person name="Riley R."/>
            <person name="Ohm R."/>
            <person name="Sun H."/>
            <person name="Tunlid A."/>
            <person name="Henrissat B."/>
            <person name="Grigoriev I.V."/>
            <person name="Hibbett D.S."/>
            <person name="Martin F."/>
        </authorList>
    </citation>
    <scope>NUCLEOTIDE SEQUENCE [LARGE SCALE GENOMIC DNA]</scope>
    <source>
        <strain evidence="1 2">SS14</strain>
    </source>
</reference>
<organism evidence="1 2">
    <name type="scientific">Sphaerobolus stellatus (strain SS14)</name>
    <dbReference type="NCBI Taxonomy" id="990650"/>
    <lineage>
        <taxon>Eukaryota</taxon>
        <taxon>Fungi</taxon>
        <taxon>Dikarya</taxon>
        <taxon>Basidiomycota</taxon>
        <taxon>Agaricomycotina</taxon>
        <taxon>Agaricomycetes</taxon>
        <taxon>Phallomycetidae</taxon>
        <taxon>Geastrales</taxon>
        <taxon>Sphaerobolaceae</taxon>
        <taxon>Sphaerobolus</taxon>
    </lineage>
</organism>
<name>A0A0C9V1T3_SPHS4</name>
<dbReference type="EMBL" id="KN837243">
    <property type="protein sequence ID" value="KIJ31400.1"/>
    <property type="molecule type" value="Genomic_DNA"/>
</dbReference>
<evidence type="ECO:0000313" key="2">
    <source>
        <dbReference type="Proteomes" id="UP000054279"/>
    </source>
</evidence>
<proteinExistence type="predicted"/>
<accession>A0A0C9V1T3</accession>
<protein>
    <submittedName>
        <fullName evidence="1">Uncharacterized protein</fullName>
    </submittedName>
</protein>
<dbReference type="HOGENOM" id="CLU_1185668_0_0_1"/>
<dbReference type="Proteomes" id="UP000054279">
    <property type="component" value="Unassembled WGS sequence"/>
</dbReference>